<dbReference type="Gene3D" id="2.130.10.10">
    <property type="entry name" value="YVTN repeat-like/Quinoprotein amine dehydrogenase"/>
    <property type="match status" value="3"/>
</dbReference>
<keyword evidence="1" id="KW-0812">Transmembrane</keyword>
<dbReference type="Gene3D" id="2.60.40.10">
    <property type="entry name" value="Immunoglobulins"/>
    <property type="match status" value="1"/>
</dbReference>
<dbReference type="SUPFAM" id="SSF63829">
    <property type="entry name" value="Calcium-dependent phosphotriesterase"/>
    <property type="match status" value="2"/>
</dbReference>
<evidence type="ECO:0000313" key="4">
    <source>
        <dbReference type="Proteomes" id="UP000441754"/>
    </source>
</evidence>
<proteinExistence type="predicted"/>
<dbReference type="GO" id="GO:0000155">
    <property type="term" value="F:phosphorelay sensor kinase activity"/>
    <property type="evidence" value="ECO:0007669"/>
    <property type="project" value="InterPro"/>
</dbReference>
<dbReference type="RefSeq" id="WP_154177689.1">
    <property type="nucleotide sequence ID" value="NZ_WJXZ01000014.1"/>
</dbReference>
<dbReference type="InterPro" id="IPR011110">
    <property type="entry name" value="Reg_prop"/>
</dbReference>
<evidence type="ECO:0000313" key="3">
    <source>
        <dbReference type="EMBL" id="MRS64339.1"/>
    </source>
</evidence>
<dbReference type="InterPro" id="IPR010559">
    <property type="entry name" value="Sig_transdc_His_kin_internal"/>
</dbReference>
<organism evidence="3 4">
    <name type="scientific">Larkinella terrae</name>
    <dbReference type="NCBI Taxonomy" id="2025311"/>
    <lineage>
        <taxon>Bacteria</taxon>
        <taxon>Pseudomonadati</taxon>
        <taxon>Bacteroidota</taxon>
        <taxon>Cytophagia</taxon>
        <taxon>Cytophagales</taxon>
        <taxon>Spirosomataceae</taxon>
        <taxon>Larkinella</taxon>
    </lineage>
</organism>
<dbReference type="OrthoDB" id="900814at2"/>
<dbReference type="Pfam" id="PF07494">
    <property type="entry name" value="Reg_prop"/>
    <property type="match status" value="2"/>
</dbReference>
<dbReference type="AlphaFoldDB" id="A0A7K0ERD6"/>
<name>A0A7K0ERD6_9BACT</name>
<sequence length="1020" mass="117322">MAGKISVHVRLVVWLVIGLAGLARSKAARNQPVQFEFRHIQEKDGLSINFTTCFLQDRDGFLWVGTFDGLNRYDGVRFHAFKHQRNDPQSLLNNTIHDLCEDHQGNIWIALDNGLSCYNKATGRFRNITSVDGHKLGFTSNVLTDRRGDVWFTSTGVGLHRYNTRTGQMEYFPFHKGDNPRTALREIAKNGLLEDPHRHGFWLAHWRGLSYFDADQQEFISQANNPGHLPIFTDHSVSALALDGERLIFSDNTARQIVVFSLAQRRILKTIAPTSHQKKRDVFDMATIFVDRQHNLWTSSWNYLLFHISADYEQVTELEHDEDRPTSIAGGFFWAGWQHPDGSVWLGTVNGISLTNPERAFYNVYNIGTLFPALNDERGIHCIVEDDDGSWWLGTSIRGLLHYFPQTNRLEIYRLPNASAERPYGRVISSIARSGETLYLAGETGLFTFDTKTRRFSDLPLPPSIRRQNVRVWNILKEGETLWVTGESKEAYRYHFLNRQWETFSITPPPGRDQFMLSYIFKDRHNTIWVDVYPAGIARFSPQLNTFELDEHTRDHPYEKSVSDITEDSAGNFWMSTNGFGLLRYNPRTHRYTNWTENEGLAYDHCLAVLPDAFGNIWVGAYNKFSVFSPRTNRFVNFTLPYSSSNQEYLNKLFPLRNGHILGALKGYLVEFSPEKLVKQPPYLPSQLLISQVTVGDSLYLNHQDLTQVNLKADETGFTVHFGALLSDSHTPFDYFYQLEGYEDWKPAGELRYAVYNRMPGGNYLFRIKGVAPDGRETPVKTLPIHLATLFYQTAGFWVSIAVALLGLAIGFLRYRARQIEKVHTLHMQASRLARDKTEIQYQNLINHLNPHFLFNSLTSLNSLIILNPREASAFLRKLSIIYRYILQNKDKELVSLADELSFVQHYIDLQRARFKEGLNIAIEVDPDNLSRQIVPVTIQNLLENAIKHNIIDKASPLVIRIYTREHTLWIENSLQRKEFVETSHKQGLASLKSLYQYLSQRDLTISETATHFIVGVPLL</sequence>
<dbReference type="PANTHER" id="PTHR34220">
    <property type="entry name" value="SENSOR HISTIDINE KINASE YPDA"/>
    <property type="match status" value="1"/>
</dbReference>
<dbReference type="InterPro" id="IPR015943">
    <property type="entry name" value="WD40/YVTN_repeat-like_dom_sf"/>
</dbReference>
<evidence type="ECO:0000256" key="1">
    <source>
        <dbReference type="SAM" id="Phobius"/>
    </source>
</evidence>
<keyword evidence="1" id="KW-0472">Membrane</keyword>
<feature type="transmembrane region" description="Helical" evidence="1">
    <location>
        <begin position="790"/>
        <end position="813"/>
    </location>
</feature>
<dbReference type="InterPro" id="IPR013783">
    <property type="entry name" value="Ig-like_fold"/>
</dbReference>
<dbReference type="PANTHER" id="PTHR34220:SF7">
    <property type="entry name" value="SENSOR HISTIDINE KINASE YPDA"/>
    <property type="match status" value="1"/>
</dbReference>
<reference evidence="3 4" key="1">
    <citation type="journal article" date="2018" name="Antonie Van Leeuwenhoek">
        <title>Larkinella terrae sp. nov., isolated from soil on Jeju Island, South Korea.</title>
        <authorList>
            <person name="Ten L.N."/>
            <person name="Jeon J."/>
            <person name="Park S.J."/>
            <person name="Park S."/>
            <person name="Lee S.Y."/>
            <person name="Kim M.K."/>
            <person name="Jung H.Y."/>
        </authorList>
    </citation>
    <scope>NUCLEOTIDE SEQUENCE [LARGE SCALE GENOMIC DNA]</scope>
    <source>
        <strain evidence="3 4">KCTC 52001</strain>
    </source>
</reference>
<gene>
    <name evidence="3" type="ORF">GJJ30_23780</name>
</gene>
<dbReference type="GO" id="GO:0016020">
    <property type="term" value="C:membrane"/>
    <property type="evidence" value="ECO:0007669"/>
    <property type="project" value="InterPro"/>
</dbReference>
<evidence type="ECO:0000259" key="2">
    <source>
        <dbReference type="Pfam" id="PF06580"/>
    </source>
</evidence>
<keyword evidence="4" id="KW-1185">Reference proteome</keyword>
<protein>
    <recommendedName>
        <fullName evidence="2">Signal transduction histidine kinase internal region domain-containing protein</fullName>
    </recommendedName>
</protein>
<dbReference type="Pfam" id="PF06580">
    <property type="entry name" value="His_kinase"/>
    <property type="match status" value="1"/>
</dbReference>
<dbReference type="InterPro" id="IPR050640">
    <property type="entry name" value="Bact_2-comp_sensor_kinase"/>
</dbReference>
<comment type="caution">
    <text evidence="3">The sequence shown here is derived from an EMBL/GenBank/DDBJ whole genome shotgun (WGS) entry which is preliminary data.</text>
</comment>
<dbReference type="Proteomes" id="UP000441754">
    <property type="component" value="Unassembled WGS sequence"/>
</dbReference>
<feature type="domain" description="Signal transduction histidine kinase internal region" evidence="2">
    <location>
        <begin position="841"/>
        <end position="917"/>
    </location>
</feature>
<keyword evidence="1" id="KW-1133">Transmembrane helix</keyword>
<dbReference type="EMBL" id="WJXZ01000014">
    <property type="protein sequence ID" value="MRS64339.1"/>
    <property type="molecule type" value="Genomic_DNA"/>
</dbReference>
<accession>A0A7K0ERD6</accession>